<dbReference type="CDD" id="cd05236">
    <property type="entry name" value="FAR-N_SDR_e"/>
    <property type="match status" value="1"/>
</dbReference>
<dbReference type="Pfam" id="PF07993">
    <property type="entry name" value="NAD_binding_4"/>
    <property type="match status" value="1"/>
</dbReference>
<evidence type="ECO:0000256" key="1">
    <source>
        <dbReference type="ARBA" id="ARBA00005928"/>
    </source>
</evidence>
<dbReference type="GO" id="GO:0035336">
    <property type="term" value="P:long-chain fatty-acyl-CoA metabolic process"/>
    <property type="evidence" value="ECO:0007669"/>
    <property type="project" value="TreeGrafter"/>
</dbReference>
<evidence type="ECO:0000313" key="8">
    <source>
        <dbReference type="Proteomes" id="UP000639338"/>
    </source>
</evidence>
<dbReference type="Proteomes" id="UP000639338">
    <property type="component" value="Unassembled WGS sequence"/>
</dbReference>
<proteinExistence type="inferred from homology"/>
<dbReference type="Pfam" id="PF03015">
    <property type="entry name" value="Sterile"/>
    <property type="match status" value="1"/>
</dbReference>
<evidence type="ECO:0000313" key="7">
    <source>
        <dbReference type="EMBL" id="KAF7990759.1"/>
    </source>
</evidence>
<sequence length="535" mass="60926">MDEIYDKISDPDLWGVDDSEVSEIQNFYANKTIFFTGCTGFFGKSIIEKLLRACPKLKKIYLFVRPKKLSSKERIEKYFNDTIFDKIRELQPKFTSKVVIIEGNLESPNLGLSDDDKNIIINEASIFIHNASNVKFDIRVSQSLNCNVIGTKNMLDLATQCKHLEVFVYVSTAFSHCYEKHIYEKCYPPPCDMNMIYDLIDNDRAHTNGLSKTAITELTAPWPNIYAFSKAMAENLVEQYAKKSDFYCTIFRPSIILPSFQEPTSGWTDGNLNGPVVISIGTGLGLLHLGPSPLNNSLDMVPVDMCTNALISTTWATVTDKNKSDQVSVYNYASSVVNPISLIQLGELGYAQGIDFPSNKMVGPLYFCSTNWYTLFFIGSIFLLLIPGIIGDIVLLLCGKKPLALSVARRAIPLIPDILYFSLLNNWRIHVHETTKVWDKMNKRDSELFFNDLRKLDWSIFCCYYWPSCRKYILKEPLSTLKQAKKRFFILQSAGKIFVIGVICLILYIFSNYLSLLLIPFINLIKLLNFFITKN</sequence>
<name>A0A834XT32_APHGI</name>
<dbReference type="EMBL" id="JACMRX010000004">
    <property type="protein sequence ID" value="KAF7990759.1"/>
    <property type="molecule type" value="Genomic_DNA"/>
</dbReference>
<dbReference type="EC" id="1.2.1.84" evidence="4"/>
<evidence type="ECO:0000259" key="6">
    <source>
        <dbReference type="Pfam" id="PF07993"/>
    </source>
</evidence>
<gene>
    <name evidence="7" type="ORF">HCN44_000564</name>
</gene>
<organism evidence="7 8">
    <name type="scientific">Aphidius gifuensis</name>
    <name type="common">Parasitoid wasp</name>
    <dbReference type="NCBI Taxonomy" id="684658"/>
    <lineage>
        <taxon>Eukaryota</taxon>
        <taxon>Metazoa</taxon>
        <taxon>Ecdysozoa</taxon>
        <taxon>Arthropoda</taxon>
        <taxon>Hexapoda</taxon>
        <taxon>Insecta</taxon>
        <taxon>Pterygota</taxon>
        <taxon>Neoptera</taxon>
        <taxon>Endopterygota</taxon>
        <taxon>Hymenoptera</taxon>
        <taxon>Apocrita</taxon>
        <taxon>Ichneumonoidea</taxon>
        <taxon>Braconidae</taxon>
        <taxon>Aphidiinae</taxon>
        <taxon>Aphidius</taxon>
    </lineage>
</organism>
<keyword evidence="3 4" id="KW-0443">Lipid metabolism</keyword>
<dbReference type="CDD" id="cd09071">
    <property type="entry name" value="FAR_C"/>
    <property type="match status" value="1"/>
</dbReference>
<protein>
    <recommendedName>
        <fullName evidence="4">Fatty acyl-CoA reductase</fullName>
        <ecNumber evidence="4">1.2.1.84</ecNumber>
    </recommendedName>
</protein>
<keyword evidence="2 4" id="KW-0444">Lipid biosynthesis</keyword>
<comment type="catalytic activity">
    <reaction evidence="4">
        <text>a long-chain fatty acyl-CoA + 2 NADPH + 2 H(+) = a long-chain primary fatty alcohol + 2 NADP(+) + CoA</text>
        <dbReference type="Rhea" id="RHEA:52716"/>
        <dbReference type="ChEBI" id="CHEBI:15378"/>
        <dbReference type="ChEBI" id="CHEBI:57287"/>
        <dbReference type="ChEBI" id="CHEBI:57783"/>
        <dbReference type="ChEBI" id="CHEBI:58349"/>
        <dbReference type="ChEBI" id="CHEBI:77396"/>
        <dbReference type="ChEBI" id="CHEBI:83139"/>
        <dbReference type="EC" id="1.2.1.84"/>
    </reaction>
</comment>
<keyword evidence="4" id="KW-0521">NADP</keyword>
<dbReference type="AlphaFoldDB" id="A0A834XT32"/>
<comment type="similarity">
    <text evidence="1 4">Belongs to the fatty acyl-CoA reductase family.</text>
</comment>
<dbReference type="InterPro" id="IPR036291">
    <property type="entry name" value="NAD(P)-bd_dom_sf"/>
</dbReference>
<dbReference type="GO" id="GO:0005777">
    <property type="term" value="C:peroxisome"/>
    <property type="evidence" value="ECO:0007669"/>
    <property type="project" value="TreeGrafter"/>
</dbReference>
<feature type="transmembrane region" description="Helical" evidence="4">
    <location>
        <begin position="372"/>
        <end position="399"/>
    </location>
</feature>
<dbReference type="InterPro" id="IPR013120">
    <property type="entry name" value="FAR_NAD-bd"/>
</dbReference>
<evidence type="ECO:0000256" key="3">
    <source>
        <dbReference type="ARBA" id="ARBA00023098"/>
    </source>
</evidence>
<evidence type="ECO:0000256" key="2">
    <source>
        <dbReference type="ARBA" id="ARBA00022516"/>
    </source>
</evidence>
<dbReference type="InterPro" id="IPR033640">
    <property type="entry name" value="FAR_C"/>
</dbReference>
<keyword evidence="4" id="KW-0812">Transmembrane</keyword>
<evidence type="ECO:0000256" key="4">
    <source>
        <dbReference type="RuleBase" id="RU363097"/>
    </source>
</evidence>
<comment type="function">
    <text evidence="4">Catalyzes the reduction of fatty acyl-CoA to fatty alcohols.</text>
</comment>
<comment type="caution">
    <text evidence="7">The sequence shown here is derived from an EMBL/GenBank/DDBJ whole genome shotgun (WGS) entry which is preliminary data.</text>
</comment>
<keyword evidence="4" id="KW-0560">Oxidoreductase</keyword>
<feature type="transmembrane region" description="Helical" evidence="4">
    <location>
        <begin position="488"/>
        <end position="510"/>
    </location>
</feature>
<dbReference type="InterPro" id="IPR026055">
    <property type="entry name" value="FAR"/>
</dbReference>
<feature type="domain" description="Fatty acyl-CoA reductase C-terminal" evidence="5">
    <location>
        <begin position="385"/>
        <end position="476"/>
    </location>
</feature>
<keyword evidence="4" id="KW-1133">Transmembrane helix</keyword>
<keyword evidence="8" id="KW-1185">Reference proteome</keyword>
<dbReference type="PANTHER" id="PTHR11011:SF60">
    <property type="entry name" value="FATTY ACYL-COA REDUCTASE-RELATED"/>
    <property type="match status" value="1"/>
</dbReference>
<dbReference type="OrthoDB" id="429813at2759"/>
<feature type="domain" description="Thioester reductase (TE)" evidence="6">
    <location>
        <begin position="36"/>
        <end position="309"/>
    </location>
</feature>
<dbReference type="GO" id="GO:0080019">
    <property type="term" value="F:alcohol-forming very long-chain fatty acyl-CoA reductase activity"/>
    <property type="evidence" value="ECO:0007669"/>
    <property type="project" value="InterPro"/>
</dbReference>
<evidence type="ECO:0000259" key="5">
    <source>
        <dbReference type="Pfam" id="PF03015"/>
    </source>
</evidence>
<dbReference type="Gene3D" id="3.40.50.720">
    <property type="entry name" value="NAD(P)-binding Rossmann-like Domain"/>
    <property type="match status" value="1"/>
</dbReference>
<dbReference type="PANTHER" id="PTHR11011">
    <property type="entry name" value="MALE STERILITY PROTEIN 2-RELATED"/>
    <property type="match status" value="1"/>
</dbReference>
<dbReference type="SUPFAM" id="SSF51735">
    <property type="entry name" value="NAD(P)-binding Rossmann-fold domains"/>
    <property type="match status" value="1"/>
</dbReference>
<feature type="transmembrane region" description="Helical" evidence="4">
    <location>
        <begin position="516"/>
        <end position="532"/>
    </location>
</feature>
<reference evidence="7 8" key="1">
    <citation type="submission" date="2020-08" db="EMBL/GenBank/DDBJ databases">
        <title>Aphidius gifuensis genome sequencing and assembly.</title>
        <authorList>
            <person name="Du Z."/>
        </authorList>
    </citation>
    <scope>NUCLEOTIDE SEQUENCE [LARGE SCALE GENOMIC DNA]</scope>
    <source>
        <strain evidence="7">YNYX2018</strain>
        <tissue evidence="7">Adults</tissue>
    </source>
</reference>
<accession>A0A834XT32</accession>
<keyword evidence="4" id="KW-0472">Membrane</keyword>
<dbReference type="GO" id="GO:0102965">
    <property type="term" value="F:alcohol-forming long-chain fatty acyl-CoA reductase activity"/>
    <property type="evidence" value="ECO:0007669"/>
    <property type="project" value="UniProtKB-EC"/>
</dbReference>